<gene>
    <name evidence="1" type="ORF">ACAOBT_LOCUS7016</name>
</gene>
<sequence length="207" mass="24246">MEIDGYNVNAKDVGAGEQDLPDFPGIKWYSENVRENQYFLQIVKCRHTECCRPRSGLFRLLDNRFLPLPVKVKQTVDDLVLDEGGQFLNLPVSLALRLSASLKHFLQMPYDYFCPMGLGNWGKIIGGGFSRLNYDYLVFPKRPSQTFDDYGHLRFGKKNDLIDDYDHMRFGKRNDMFDDYDHLRFGKKDQFFDDYGHMRYGRGHDDS</sequence>
<keyword evidence="2" id="KW-1185">Reference proteome</keyword>
<dbReference type="EMBL" id="CAKOFQ010006736">
    <property type="protein sequence ID" value="CAH1966732.1"/>
    <property type="molecule type" value="Genomic_DNA"/>
</dbReference>
<evidence type="ECO:0000313" key="1">
    <source>
        <dbReference type="EMBL" id="CAH1966732.1"/>
    </source>
</evidence>
<organism evidence="1 2">
    <name type="scientific">Acanthoscelides obtectus</name>
    <name type="common">Bean weevil</name>
    <name type="synonym">Bruchus obtectus</name>
    <dbReference type="NCBI Taxonomy" id="200917"/>
    <lineage>
        <taxon>Eukaryota</taxon>
        <taxon>Metazoa</taxon>
        <taxon>Ecdysozoa</taxon>
        <taxon>Arthropoda</taxon>
        <taxon>Hexapoda</taxon>
        <taxon>Insecta</taxon>
        <taxon>Pterygota</taxon>
        <taxon>Neoptera</taxon>
        <taxon>Endopterygota</taxon>
        <taxon>Coleoptera</taxon>
        <taxon>Polyphaga</taxon>
        <taxon>Cucujiformia</taxon>
        <taxon>Chrysomeloidea</taxon>
        <taxon>Chrysomelidae</taxon>
        <taxon>Bruchinae</taxon>
        <taxon>Bruchini</taxon>
        <taxon>Acanthoscelides</taxon>
    </lineage>
</organism>
<dbReference type="PANTHER" id="PTHR46954:SF1">
    <property type="entry name" value="C2H2-TYPE DOMAIN-CONTAINING PROTEIN"/>
    <property type="match status" value="1"/>
</dbReference>
<dbReference type="OrthoDB" id="6360815at2759"/>
<dbReference type="AlphaFoldDB" id="A0A9P0K621"/>
<accession>A0A9P0K621</accession>
<name>A0A9P0K621_ACAOB</name>
<dbReference type="InterPro" id="IPR013259">
    <property type="entry name" value="Sulfakinin"/>
</dbReference>
<proteinExistence type="predicted"/>
<protein>
    <submittedName>
        <fullName evidence="1">Uncharacterized protein</fullName>
    </submittedName>
</protein>
<dbReference type="Pfam" id="PF08257">
    <property type="entry name" value="Sulfakinin"/>
    <property type="match status" value="3"/>
</dbReference>
<dbReference type="PANTHER" id="PTHR46954">
    <property type="entry name" value="C2H2-TYPE DOMAIN-CONTAINING PROTEIN"/>
    <property type="match status" value="1"/>
</dbReference>
<comment type="caution">
    <text evidence="1">The sequence shown here is derived from an EMBL/GenBank/DDBJ whole genome shotgun (WGS) entry which is preliminary data.</text>
</comment>
<dbReference type="Proteomes" id="UP001152888">
    <property type="component" value="Unassembled WGS sequence"/>
</dbReference>
<evidence type="ECO:0000313" key="2">
    <source>
        <dbReference type="Proteomes" id="UP001152888"/>
    </source>
</evidence>
<reference evidence="1" key="1">
    <citation type="submission" date="2022-03" db="EMBL/GenBank/DDBJ databases">
        <authorList>
            <person name="Sayadi A."/>
        </authorList>
    </citation>
    <scope>NUCLEOTIDE SEQUENCE</scope>
</reference>